<evidence type="ECO:0000259" key="8">
    <source>
        <dbReference type="PROSITE" id="PS51745"/>
    </source>
</evidence>
<keyword evidence="10" id="KW-1185">Reference proteome</keyword>
<sequence>MENSFSSKEKGMGYWASPRAQMDSVTTFDGAPRNSFFEDPFNNFSELINFDMYAGWCTNSSAMDQMLAPYGTPSLPSTSYPSFDSGSFAEQTSASIQETINAAGTSYNGGDKVMLEQTNSHFGYPSDSIDADDLGAKHSNGGSEQNHFPNTTYYIMSQPVGPSLDERMLRALSLLKVSYGGGILAQVWVPIRSGDQYILSTSEQPFLLDQMLAGFREVSRTFTFSAEVKPGVPLGLPGRVFISKVPEWTSNVRYYRKAEYLRAKHAVDHEVRGSFALPIFDPDEMSCCAVLELVTVKEKPDFDSEMENVCHALEAVNLRSTAPPRLLPQCLSSNKRAALSEIADVLRVVCHAHRLPLALTWMPCNYTAEAVDEIIKVRVREANSRSSGKCVLCIEGTACYVNDREMQGFVHACAEHYIEEGQGIAGKAVQSNHPFFFPDVKTYDITEYPLVHHARKYGLNAAVAIRLRSTYTGDDDYILELFLPVNIKGSSDQQLLLNNLSGTMQRICKSLRTVSDTEFVGQECSEVGLPKEAVPSFQPMSISKESSQTALSEGNLNLAAKMPLNVCSSKNDQIESNSSNEQTTSGSRRQVEKKRSTAEKTVSLSVLQQYFSGSLKDAAKSIGVCPTTLKRICRQHGISRWPSRKINKVNRSLRKIQTVLDSVQGVEGGLKFDPNTGGFVAGGSMIQEFDHRNGFVFQAKHLSNGNSEPFNHDVISVLPASCTDGNNSTVKVEEDECFIGSGRKLKGRTVHVIDCGADSKSVAIDAGLCEQTSFGSGPWACLENDPPGSFAKAGNIGGMKNGGIILENSDSHIVSRSSLPFVAAEEMDTKMEGDDGNVERNQPTCSSMTDSSNSSGSIMHGSISSSLSVEKRKHSEEKTSFGDGDLKITVKARYREDIIRFKFDPSAAGCFQLYEEVSKRFKLQTGTFQLKYLDDEEEWVLLVSDSDLLECLEIMEYVGTRSVKFLVRDTPFAMGSSDSSNCFLTGSS</sequence>
<dbReference type="Pfam" id="PF00564">
    <property type="entry name" value="PB1"/>
    <property type="match status" value="1"/>
</dbReference>
<dbReference type="InterPro" id="IPR045012">
    <property type="entry name" value="NLP"/>
</dbReference>
<dbReference type="PROSITE" id="PS51519">
    <property type="entry name" value="RWP_RK"/>
    <property type="match status" value="1"/>
</dbReference>
<dbReference type="GO" id="GO:0003677">
    <property type="term" value="F:DNA binding"/>
    <property type="evidence" value="ECO:0007669"/>
    <property type="project" value="UniProtKB-KW"/>
</dbReference>
<comment type="subunit">
    <text evidence="1">Homodimers and heterodimers.</text>
</comment>
<dbReference type="SMART" id="SM00666">
    <property type="entry name" value="PB1"/>
    <property type="match status" value="1"/>
</dbReference>
<proteinExistence type="predicted"/>
<feature type="domain" description="RWP-RK" evidence="7">
    <location>
        <begin position="581"/>
        <end position="669"/>
    </location>
</feature>
<evidence type="ECO:0000256" key="4">
    <source>
        <dbReference type="ARBA" id="ARBA00023163"/>
    </source>
</evidence>
<feature type="compositionally biased region" description="Polar residues" evidence="6">
    <location>
        <begin position="570"/>
        <end position="588"/>
    </location>
</feature>
<evidence type="ECO:0000313" key="10">
    <source>
        <dbReference type="Proteomes" id="UP000886885"/>
    </source>
</evidence>
<feature type="compositionally biased region" description="Low complexity" evidence="6">
    <location>
        <begin position="846"/>
        <end position="861"/>
    </location>
</feature>
<keyword evidence="5" id="KW-0539">Nucleus</keyword>
<feature type="compositionally biased region" description="Basic and acidic residues" evidence="6">
    <location>
        <begin position="589"/>
        <end position="598"/>
    </location>
</feature>
<comment type="caution">
    <text evidence="9">The sequence shown here is derived from an EMBL/GenBank/DDBJ whole genome shotgun (WGS) entry which is preliminary data.</text>
</comment>
<evidence type="ECO:0000313" key="9">
    <source>
        <dbReference type="EMBL" id="KAG6768736.1"/>
    </source>
</evidence>
<reference evidence="9" key="1">
    <citation type="journal article" date="2020" name="bioRxiv">
        <title>Hybrid origin of Populus tomentosa Carr. identified through genome sequencing and phylogenomic analysis.</title>
        <authorList>
            <person name="An X."/>
            <person name="Gao K."/>
            <person name="Chen Z."/>
            <person name="Li J."/>
            <person name="Yang X."/>
            <person name="Yang X."/>
            <person name="Zhou J."/>
            <person name="Guo T."/>
            <person name="Zhao T."/>
            <person name="Huang S."/>
            <person name="Miao D."/>
            <person name="Khan W.U."/>
            <person name="Rao P."/>
            <person name="Ye M."/>
            <person name="Lei B."/>
            <person name="Liao W."/>
            <person name="Wang J."/>
            <person name="Ji L."/>
            <person name="Li Y."/>
            <person name="Guo B."/>
            <person name="Mustafa N.S."/>
            <person name="Li S."/>
            <person name="Yun Q."/>
            <person name="Keller S.R."/>
            <person name="Mao J."/>
            <person name="Zhang R."/>
            <person name="Strauss S.H."/>
        </authorList>
    </citation>
    <scope>NUCLEOTIDE SEQUENCE</scope>
    <source>
        <strain evidence="9">GM15</strain>
        <tissue evidence="9">Leaf</tissue>
    </source>
</reference>
<keyword evidence="4" id="KW-0804">Transcription</keyword>
<evidence type="ECO:0000259" key="7">
    <source>
        <dbReference type="PROSITE" id="PS51519"/>
    </source>
</evidence>
<organism evidence="9 10">
    <name type="scientific">Populus tomentosa</name>
    <name type="common">Chinese white poplar</name>
    <dbReference type="NCBI Taxonomy" id="118781"/>
    <lineage>
        <taxon>Eukaryota</taxon>
        <taxon>Viridiplantae</taxon>
        <taxon>Streptophyta</taxon>
        <taxon>Embryophyta</taxon>
        <taxon>Tracheophyta</taxon>
        <taxon>Spermatophyta</taxon>
        <taxon>Magnoliopsida</taxon>
        <taxon>eudicotyledons</taxon>
        <taxon>Gunneridae</taxon>
        <taxon>Pentapetalae</taxon>
        <taxon>rosids</taxon>
        <taxon>fabids</taxon>
        <taxon>Malpighiales</taxon>
        <taxon>Salicaceae</taxon>
        <taxon>Saliceae</taxon>
        <taxon>Populus</taxon>
    </lineage>
</organism>
<dbReference type="Pfam" id="PF22922">
    <property type="entry name" value="GAF_NLP"/>
    <property type="match status" value="1"/>
</dbReference>
<dbReference type="OrthoDB" id="6270329at2759"/>
<dbReference type="Proteomes" id="UP000886885">
    <property type="component" value="Chromosome 7A"/>
</dbReference>
<feature type="region of interest" description="Disordered" evidence="6">
    <location>
        <begin position="832"/>
        <end position="861"/>
    </location>
</feature>
<dbReference type="AlphaFoldDB" id="A0A8X7ZG52"/>
<evidence type="ECO:0000256" key="2">
    <source>
        <dbReference type="ARBA" id="ARBA00023015"/>
    </source>
</evidence>
<evidence type="ECO:0000256" key="1">
    <source>
        <dbReference type="ARBA" id="ARBA00011726"/>
    </source>
</evidence>
<dbReference type="PANTHER" id="PTHR32002">
    <property type="entry name" value="PROTEIN NLP8"/>
    <property type="match status" value="1"/>
</dbReference>
<dbReference type="EMBL" id="JAAWWB010000013">
    <property type="protein sequence ID" value="KAG6768736.1"/>
    <property type="molecule type" value="Genomic_DNA"/>
</dbReference>
<name>A0A8X7ZG52_POPTO</name>
<accession>A0A8X7ZG52</accession>
<dbReference type="PANTHER" id="PTHR32002:SF41">
    <property type="entry name" value="PROTEIN NLP8"/>
    <property type="match status" value="1"/>
</dbReference>
<protein>
    <recommendedName>
        <fullName evidence="11">Plant regulator RWP-RK family protein</fullName>
    </recommendedName>
</protein>
<keyword evidence="2" id="KW-0805">Transcription regulation</keyword>
<keyword evidence="3" id="KW-0238">DNA-binding</keyword>
<dbReference type="InterPro" id="IPR000270">
    <property type="entry name" value="PB1_dom"/>
</dbReference>
<feature type="region of interest" description="Disordered" evidence="6">
    <location>
        <begin position="570"/>
        <end position="598"/>
    </location>
</feature>
<gene>
    <name evidence="9" type="ORF">POTOM_027665</name>
</gene>
<evidence type="ECO:0000256" key="3">
    <source>
        <dbReference type="ARBA" id="ARBA00023125"/>
    </source>
</evidence>
<dbReference type="GO" id="GO:0003700">
    <property type="term" value="F:DNA-binding transcription factor activity"/>
    <property type="evidence" value="ECO:0007669"/>
    <property type="project" value="InterPro"/>
</dbReference>
<feature type="domain" description="PB1" evidence="8">
    <location>
        <begin position="887"/>
        <end position="970"/>
    </location>
</feature>
<dbReference type="PROSITE" id="PS51745">
    <property type="entry name" value="PB1"/>
    <property type="match status" value="1"/>
</dbReference>
<evidence type="ECO:0008006" key="11">
    <source>
        <dbReference type="Google" id="ProtNLM"/>
    </source>
</evidence>
<dbReference type="InterPro" id="IPR053793">
    <property type="entry name" value="PB1-like"/>
</dbReference>
<dbReference type="InterPro" id="IPR003035">
    <property type="entry name" value="RWP-RK_dom"/>
</dbReference>
<evidence type="ECO:0000256" key="6">
    <source>
        <dbReference type="SAM" id="MobiDB-lite"/>
    </source>
</evidence>
<dbReference type="InterPro" id="IPR034891">
    <property type="entry name" value="PB1_NLP"/>
</dbReference>
<dbReference type="InterPro" id="IPR055081">
    <property type="entry name" value="NLP1-9_GAF"/>
</dbReference>
<dbReference type="Pfam" id="PF02042">
    <property type="entry name" value="RWP-RK"/>
    <property type="match status" value="1"/>
</dbReference>
<dbReference type="CDD" id="cd06407">
    <property type="entry name" value="PB1_NLP"/>
    <property type="match status" value="1"/>
</dbReference>
<evidence type="ECO:0000256" key="5">
    <source>
        <dbReference type="ARBA" id="ARBA00023242"/>
    </source>
</evidence>